<evidence type="ECO:0000256" key="4">
    <source>
        <dbReference type="ARBA" id="ARBA00022679"/>
    </source>
</evidence>
<dbReference type="SMART" id="SM00826">
    <property type="entry name" value="PKS_DH"/>
    <property type="match status" value="1"/>
</dbReference>
<dbReference type="SUPFAM" id="SSF51735">
    <property type="entry name" value="NAD(P)-binding Rossmann-fold domains"/>
    <property type="match status" value="2"/>
</dbReference>
<dbReference type="InterPro" id="IPR020843">
    <property type="entry name" value="ER"/>
</dbReference>
<dbReference type="Pfam" id="PF23297">
    <property type="entry name" value="ACP_SdgA_C"/>
    <property type="match status" value="1"/>
</dbReference>
<evidence type="ECO:0000256" key="2">
    <source>
        <dbReference type="ARBA" id="ARBA00022553"/>
    </source>
</evidence>
<dbReference type="InterPro" id="IPR016039">
    <property type="entry name" value="Thiolase-like"/>
</dbReference>
<evidence type="ECO:0000256" key="8">
    <source>
        <dbReference type="PROSITE-ProRule" id="PRU01363"/>
    </source>
</evidence>
<organism evidence="13 14">
    <name type="scientific">Phomopsis amygdali</name>
    <name type="common">Fusicoccum amygdali</name>
    <dbReference type="NCBI Taxonomy" id="1214568"/>
    <lineage>
        <taxon>Eukaryota</taxon>
        <taxon>Fungi</taxon>
        <taxon>Dikarya</taxon>
        <taxon>Ascomycota</taxon>
        <taxon>Pezizomycotina</taxon>
        <taxon>Sordariomycetes</taxon>
        <taxon>Sordariomycetidae</taxon>
        <taxon>Diaporthales</taxon>
        <taxon>Diaporthaceae</taxon>
        <taxon>Diaporthe</taxon>
    </lineage>
</organism>
<keyword evidence="3" id="KW-0489">Methyltransferase</keyword>
<dbReference type="CDD" id="cd05195">
    <property type="entry name" value="enoyl_red"/>
    <property type="match status" value="1"/>
</dbReference>
<dbReference type="InterPro" id="IPR032821">
    <property type="entry name" value="PKS_assoc"/>
</dbReference>
<keyword evidence="7" id="KW-0511">Multifunctional enzyme</keyword>
<dbReference type="GO" id="GO:0016491">
    <property type="term" value="F:oxidoreductase activity"/>
    <property type="evidence" value="ECO:0007669"/>
    <property type="project" value="UniProtKB-KW"/>
</dbReference>
<dbReference type="InterPro" id="IPR057326">
    <property type="entry name" value="KR_dom"/>
</dbReference>
<dbReference type="PROSITE" id="PS52004">
    <property type="entry name" value="KS3_2"/>
    <property type="match status" value="1"/>
</dbReference>
<keyword evidence="6" id="KW-0560">Oxidoreductase</keyword>
<feature type="active site" description="Proton donor; for dehydratase activity" evidence="8">
    <location>
        <position position="1138"/>
    </location>
</feature>
<feature type="region of interest" description="N-terminal hotdog fold" evidence="8">
    <location>
        <begin position="936"/>
        <end position="1065"/>
    </location>
</feature>
<dbReference type="Pfam" id="PF02801">
    <property type="entry name" value="Ketoacyl-synt_C"/>
    <property type="match status" value="1"/>
</dbReference>
<dbReference type="InterPro" id="IPR020807">
    <property type="entry name" value="PKS_DH"/>
</dbReference>
<dbReference type="InterPro" id="IPR014030">
    <property type="entry name" value="Ketoacyl_synth_N"/>
</dbReference>
<dbReference type="SMART" id="SM00822">
    <property type="entry name" value="PKS_KR"/>
    <property type="match status" value="1"/>
</dbReference>
<dbReference type="InterPro" id="IPR014043">
    <property type="entry name" value="Acyl_transferase_dom"/>
</dbReference>
<dbReference type="GO" id="GO:0044550">
    <property type="term" value="P:secondary metabolite biosynthetic process"/>
    <property type="evidence" value="ECO:0007669"/>
    <property type="project" value="TreeGrafter"/>
</dbReference>
<keyword evidence="4" id="KW-0808">Transferase</keyword>
<dbReference type="Gene3D" id="3.40.366.10">
    <property type="entry name" value="Malonyl-Coenzyme A Acyl Carrier Protein, domain 2"/>
    <property type="match status" value="1"/>
</dbReference>
<evidence type="ECO:0000313" key="14">
    <source>
        <dbReference type="Proteomes" id="UP001265746"/>
    </source>
</evidence>
<feature type="domain" description="PKS/mFAS DH" evidence="12">
    <location>
        <begin position="936"/>
        <end position="1222"/>
    </location>
</feature>
<dbReference type="InterPro" id="IPR036291">
    <property type="entry name" value="NAD(P)-bd_dom_sf"/>
</dbReference>
<evidence type="ECO:0000256" key="9">
    <source>
        <dbReference type="SAM" id="MobiDB-lite"/>
    </source>
</evidence>
<dbReference type="GO" id="GO:0008168">
    <property type="term" value="F:methyltransferase activity"/>
    <property type="evidence" value="ECO:0007669"/>
    <property type="project" value="UniProtKB-KW"/>
</dbReference>
<dbReference type="Pfam" id="PF08242">
    <property type="entry name" value="Methyltransf_12"/>
    <property type="match status" value="1"/>
</dbReference>
<dbReference type="Pfam" id="PF08659">
    <property type="entry name" value="KR"/>
    <property type="match status" value="1"/>
</dbReference>
<feature type="region of interest" description="Disordered" evidence="9">
    <location>
        <begin position="1"/>
        <end position="31"/>
    </location>
</feature>
<dbReference type="Pfam" id="PF00698">
    <property type="entry name" value="Acyl_transf_1"/>
    <property type="match status" value="1"/>
</dbReference>
<keyword evidence="14" id="KW-1185">Reference proteome</keyword>
<dbReference type="SUPFAM" id="SSF50129">
    <property type="entry name" value="GroES-like"/>
    <property type="match status" value="1"/>
</dbReference>
<dbReference type="GO" id="GO:0006633">
    <property type="term" value="P:fatty acid biosynthetic process"/>
    <property type="evidence" value="ECO:0007669"/>
    <property type="project" value="TreeGrafter"/>
</dbReference>
<evidence type="ECO:0008006" key="15">
    <source>
        <dbReference type="Google" id="ProtNLM"/>
    </source>
</evidence>
<evidence type="ECO:0000256" key="6">
    <source>
        <dbReference type="ARBA" id="ARBA00023002"/>
    </source>
</evidence>
<dbReference type="InterPro" id="IPR020841">
    <property type="entry name" value="PKS_Beta-ketoAc_synthase_dom"/>
</dbReference>
<dbReference type="InterPro" id="IPR001227">
    <property type="entry name" value="Ac_transferase_dom_sf"/>
</dbReference>
<dbReference type="Gene3D" id="3.40.47.10">
    <property type="match status" value="1"/>
</dbReference>
<dbReference type="SUPFAM" id="SSF53335">
    <property type="entry name" value="S-adenosyl-L-methionine-dependent methyltransferases"/>
    <property type="match status" value="1"/>
</dbReference>
<keyword evidence="1" id="KW-0596">Phosphopantetheine</keyword>
<dbReference type="PROSITE" id="PS50075">
    <property type="entry name" value="CARRIER"/>
    <property type="match status" value="1"/>
</dbReference>
<feature type="domain" description="Ketosynthase family 3 (KS3)" evidence="11">
    <location>
        <begin position="42"/>
        <end position="462"/>
    </location>
</feature>
<dbReference type="Pfam" id="PF16197">
    <property type="entry name" value="KAsynt_C_assoc"/>
    <property type="match status" value="1"/>
</dbReference>
<keyword evidence="5" id="KW-0521">NADP</keyword>
<dbReference type="PROSITE" id="PS52019">
    <property type="entry name" value="PKS_MFAS_DH"/>
    <property type="match status" value="1"/>
</dbReference>
<dbReference type="SUPFAM" id="SSF55048">
    <property type="entry name" value="Probable ACP-binding domain of malonyl-CoA ACP transacylase"/>
    <property type="match status" value="1"/>
</dbReference>
<protein>
    <recommendedName>
        <fullName evidence="15">Polyketide synthase</fullName>
    </recommendedName>
</protein>
<dbReference type="InterPro" id="IPR049552">
    <property type="entry name" value="PKS_DH_N"/>
</dbReference>
<sequence length="2491" mass="272999">MNTSDNEADNNTASTMAQGQNGRAPTINNAHQNGIPPEKPIMEPIAICGMGMRLPGGIKDAAGFWDMLYNGRSGRCEVPKHRYNADAWYGPGKLGHIPSKYGYFLDDIDLGNTDSSFWSMTKQEIEAMDPQQRLTLEVVYECLQSAGQKPNELRGRKIGVYVGTFEGDWMELDGRDTQHYHMYRLTGYGDYMSANRIHYEFGFMGPSVTVRTACSSSLTALHDACQAIYSGECESAVVTCANIIYSPRTTFTMHEQGVLSPSALCQTFDANADGYARGEAVSAVYVKKLSDAIRDGDPVRSVIRSTCINAGGRSSTLTAPNTAAHEALIRRGHELAGISDLSKTAMVECHGTGTAVGDPIEALAVANVFGDHGICIGSVKTNLGHSEGASGLSSLLKMSLALENQTIPPNLNFRTPNPKIPFKERKLTVPTESLPWPEDRDYTVAVNSFGIGGSNAHVVLSSATSFGVEKKLHNNSDVIDPRTNPYLLLFSAKHPKALKKMVDDHQAYHVSNPSRLSDMSYSLGLKREALNHRAFVITDGANDWSPVYSSRPLPREPPKIVFVFGGQGAQWAEMGKELIMNVPEFWISLEAMDGILHGLPDGPTWNLIDEMLADKKTSRINQAELSQPCSTAIQVALVQLLEHYGVRPDMVVGHSSGEIAAAYSCGSISASDAIAVAYYRGKVMLEEAGNTKATPGRMAAIGLGPDQVQPYLAKGVLIGCENSPESTTITGDQDAVERAMQKIKDANPDVFVRALRVDRAYHSHHMQELASRYLHLMPEVSTPKDPQIAFYSSVTCQRICSGTELGTQYWVDNLTSPVRFSTAVNKILLEPERKTFVEVGPHGSLAGPIRQILKAANTKNADYTSILTRGQDSHASLLKALGELWSGNHSLDLSAIFGTHGTFLTDLPLYPWHYEETLWNESRLAREWRLREFPHHDILGSRVLESTDHTPTWRNLLRLDVVPWIKDHEIAGETVFPGVGYIAMAGEAIRQLTGASDFAARRVHIKAAMILKQDTSALEVVTQLQKIPLTSSHESDWYSFSISSHQNGGWLKHVSGEVRANQWLVRKPAVADIAPLPRLVSTKAWYRKFRSMGIEYGPRFVGLKDISVDTQEPQLVAGVTNHVGDGESPYAIHPATLDCVLQAVAPAVSRGLTRRMKAVGIPSYIEEIYICPPASPEMTMHVIASESPRNAYTGDATVVSNGEMVARLKGVQMSFIGDSGNDTEEDLHAAVELEWKEAINFMDSAPLIRQAKDRREVHALLDKFSAICMLETNHRLSGAIPTQVHFEKYRDWLNSVAAEIEARTYLAPEEDERIANIDSDSRENTIASLHAQLMRTEAHAAAEAIYRITKDCVSIFEGNTDVLALLLDGNVLHELYDFMQNSDYTAFLDLVAHQKPNIKVLEIGAGTGGTTATVLPAFQSAYGERMYSSYTYTDVSAGFFPGARERFKGYASIDYAILDISQDPLEQGFEPESFDFIIACNVLHATPVINETLSHVRKLLHPRGRLFLQELCPKTKWINMVMGVLPGWWLGSEDGRLAEPYISSERWDAELRQAGFAGAETVAYDGYLNNNIIAVPAEIEDHSKRVTLLHLGHTPGPELDVLIAELHNAGFSVDMHPFGSLDALPPKQDVIAALDITRPFFHDFTEEQLTQLQGLLRQASGGQCGVLWVTGTSQVACVDPRYAPAIGVARVLRTETNIDIATLELEDFVRGLSFVPKVLAEFQRRSGGQEVESVSPEAEWAVAGGKLLIGRYHFVKVPEELRAHASEGEESSLSVIKKLEQHRAGLASTLFWKEMPEPILSANMDVLISVGVVAEPSAIGRGLGCECSGVITDTGPGVSKHRVGDRVVVCSSGSFTTSMDVSEHLCVTAPDTMTFEQAASMPVVYSTAIYCLLDAARLAKGMIYCTVGTQEKIDFLTARFGIPRQNIFNSRDTSFLDGVKQATRGRGVDVVLNALSGELLHASWNCVAECGTFVEIGRRDFVGHGKLAMEGFLSNRTFVGFDLSHLGEERPLIAGSLLRRAVEFYQQGFIEPIYPLKTFSACTISEPIRSMQKGDHIGKLVVSMPHDHKDLPSETGYDELCLRSDGAYLFVGGLGGLGRSITTWLVEKGARNIVLFSRSAGQLCDDDPFVQELQSLSCTVTRVSGDVTIYEDVVRAMKAAGKPIIGILQASMVLQDSSLDDMSWAQWIAASRPKIQGTWNLHNALLHEQGDQPVDHFLLFSSLGAMTGQWGQANYNAGNSFLDAFVSYRHSLGLAASVINIGVVGDVGYVSEHPSMLDSLRATGQYIMREPELLDCLELTLKRSGPAPYDAAARQDRGKKQLSGLGTFRYVQPSQLGTGLRSLLPITAPNNRTPWRRDPRMLVYRNVEQGAGADATSTDPASSAKKELSKFLRDIASNMALLKSDEATTLLAREVGRTLLGFMMRADGELDLNASLGAIGIDSLVSIELKNWIRRRLGAEVTVLEIVRAESLVQVGEIVQGKLIEKYQARR</sequence>
<dbReference type="InterPro" id="IPR036736">
    <property type="entry name" value="ACP-like_sf"/>
</dbReference>
<dbReference type="SMART" id="SM00823">
    <property type="entry name" value="PKS_PP"/>
    <property type="match status" value="1"/>
</dbReference>
<name>A0AAD9S1X9_PHOAM</name>
<dbReference type="EMBL" id="JAUJFL010000013">
    <property type="protein sequence ID" value="KAK2595842.1"/>
    <property type="molecule type" value="Genomic_DNA"/>
</dbReference>
<dbReference type="Gene3D" id="3.10.129.110">
    <property type="entry name" value="Polyketide synthase dehydratase"/>
    <property type="match status" value="1"/>
</dbReference>
<dbReference type="InterPro" id="IPR029063">
    <property type="entry name" value="SAM-dependent_MTases_sf"/>
</dbReference>
<dbReference type="InterPro" id="IPR014031">
    <property type="entry name" value="Ketoacyl_synth_C"/>
</dbReference>
<dbReference type="GO" id="GO:0032259">
    <property type="term" value="P:methylation"/>
    <property type="evidence" value="ECO:0007669"/>
    <property type="project" value="UniProtKB-KW"/>
</dbReference>
<dbReference type="CDD" id="cd00833">
    <property type="entry name" value="PKS"/>
    <property type="match status" value="1"/>
</dbReference>
<dbReference type="Gene3D" id="3.90.180.10">
    <property type="entry name" value="Medium-chain alcohol dehydrogenases, catalytic domain"/>
    <property type="match status" value="2"/>
</dbReference>
<dbReference type="Pfam" id="PF00109">
    <property type="entry name" value="ketoacyl-synt"/>
    <property type="match status" value="1"/>
</dbReference>
<evidence type="ECO:0000259" key="12">
    <source>
        <dbReference type="PROSITE" id="PS52019"/>
    </source>
</evidence>
<dbReference type="InterPro" id="IPR050091">
    <property type="entry name" value="PKS_NRPS_Biosynth_Enz"/>
</dbReference>
<dbReference type="Gene3D" id="3.40.50.150">
    <property type="entry name" value="Vaccinia Virus protein VP39"/>
    <property type="match status" value="1"/>
</dbReference>
<dbReference type="InterPro" id="IPR009081">
    <property type="entry name" value="PP-bd_ACP"/>
</dbReference>
<dbReference type="Pfam" id="PF21089">
    <property type="entry name" value="PKS_DH_N"/>
    <property type="match status" value="1"/>
</dbReference>
<dbReference type="InterPro" id="IPR049551">
    <property type="entry name" value="PKS_DH_C"/>
</dbReference>
<dbReference type="SMART" id="SM00827">
    <property type="entry name" value="PKS_AT"/>
    <property type="match status" value="1"/>
</dbReference>
<dbReference type="SUPFAM" id="SSF47336">
    <property type="entry name" value="ACP-like"/>
    <property type="match status" value="1"/>
</dbReference>
<evidence type="ECO:0000256" key="1">
    <source>
        <dbReference type="ARBA" id="ARBA00022450"/>
    </source>
</evidence>
<dbReference type="Gene3D" id="1.10.1200.10">
    <property type="entry name" value="ACP-like"/>
    <property type="match status" value="1"/>
</dbReference>
<dbReference type="InterPro" id="IPR020806">
    <property type="entry name" value="PKS_PP-bd"/>
</dbReference>
<comment type="caution">
    <text evidence="13">The sequence shown here is derived from an EMBL/GenBank/DDBJ whole genome shotgun (WGS) entry which is preliminary data.</text>
</comment>
<evidence type="ECO:0000256" key="7">
    <source>
        <dbReference type="ARBA" id="ARBA00023268"/>
    </source>
</evidence>
<feature type="active site" description="Proton acceptor; for dehydratase activity" evidence="8">
    <location>
        <position position="968"/>
    </location>
</feature>
<evidence type="ECO:0000256" key="5">
    <source>
        <dbReference type="ARBA" id="ARBA00022857"/>
    </source>
</evidence>
<dbReference type="SUPFAM" id="SSF52151">
    <property type="entry name" value="FabD/lysophospholipase-like"/>
    <property type="match status" value="1"/>
</dbReference>
<dbReference type="InterPro" id="IPR016035">
    <property type="entry name" value="Acyl_Trfase/lysoPLipase"/>
</dbReference>
<feature type="domain" description="Carrier" evidence="10">
    <location>
        <begin position="2406"/>
        <end position="2483"/>
    </location>
</feature>
<dbReference type="GO" id="GO:0004312">
    <property type="term" value="F:fatty acid synthase activity"/>
    <property type="evidence" value="ECO:0007669"/>
    <property type="project" value="TreeGrafter"/>
</dbReference>
<dbReference type="Pfam" id="PF14765">
    <property type="entry name" value="PS-DH"/>
    <property type="match status" value="1"/>
</dbReference>
<dbReference type="Pfam" id="PF13602">
    <property type="entry name" value="ADH_zinc_N_2"/>
    <property type="match status" value="1"/>
</dbReference>
<dbReference type="SMART" id="SM00825">
    <property type="entry name" value="PKS_KS"/>
    <property type="match status" value="1"/>
</dbReference>
<dbReference type="Proteomes" id="UP001265746">
    <property type="component" value="Unassembled WGS sequence"/>
</dbReference>
<dbReference type="PANTHER" id="PTHR43775:SF49">
    <property type="entry name" value="SYNTHASE, PUTATIVE (JCVI)-RELATED"/>
    <property type="match status" value="1"/>
</dbReference>
<gene>
    <name evidence="13" type="ORF">N8I77_013635</name>
</gene>
<feature type="region of interest" description="C-terminal hotdog fold" evidence="8">
    <location>
        <begin position="1077"/>
        <end position="1222"/>
    </location>
</feature>
<dbReference type="SMART" id="SM00829">
    <property type="entry name" value="PKS_ER"/>
    <property type="match status" value="1"/>
</dbReference>
<dbReference type="InterPro" id="IPR042104">
    <property type="entry name" value="PKS_dehydratase_sf"/>
</dbReference>
<keyword evidence="2" id="KW-0597">Phosphoprotein</keyword>
<reference evidence="13" key="1">
    <citation type="submission" date="2023-06" db="EMBL/GenBank/DDBJ databases">
        <authorList>
            <person name="Noh H."/>
        </authorList>
    </citation>
    <scope>NUCLEOTIDE SEQUENCE</scope>
    <source>
        <strain evidence="13">DUCC20226</strain>
    </source>
</reference>
<dbReference type="PANTHER" id="PTHR43775">
    <property type="entry name" value="FATTY ACID SYNTHASE"/>
    <property type="match status" value="1"/>
</dbReference>
<dbReference type="SUPFAM" id="SSF53901">
    <property type="entry name" value="Thiolase-like"/>
    <property type="match status" value="1"/>
</dbReference>
<dbReference type="InterPro" id="IPR011032">
    <property type="entry name" value="GroES-like_sf"/>
</dbReference>
<evidence type="ECO:0000313" key="13">
    <source>
        <dbReference type="EMBL" id="KAK2595842.1"/>
    </source>
</evidence>
<dbReference type="InterPro" id="IPR049900">
    <property type="entry name" value="PKS_mFAS_DH"/>
</dbReference>
<evidence type="ECO:0000256" key="3">
    <source>
        <dbReference type="ARBA" id="ARBA00022603"/>
    </source>
</evidence>
<evidence type="ECO:0000259" key="11">
    <source>
        <dbReference type="PROSITE" id="PS52004"/>
    </source>
</evidence>
<dbReference type="GO" id="GO:0031177">
    <property type="term" value="F:phosphopantetheine binding"/>
    <property type="evidence" value="ECO:0007669"/>
    <property type="project" value="InterPro"/>
</dbReference>
<evidence type="ECO:0000259" key="10">
    <source>
        <dbReference type="PROSITE" id="PS50075"/>
    </source>
</evidence>
<proteinExistence type="predicted"/>
<dbReference type="InterPro" id="IPR013217">
    <property type="entry name" value="Methyltransf_12"/>
</dbReference>
<dbReference type="InterPro" id="IPR013968">
    <property type="entry name" value="PKS_KR"/>
</dbReference>
<dbReference type="Gene3D" id="3.40.50.720">
    <property type="entry name" value="NAD(P)-binding Rossmann-like Domain"/>
    <property type="match status" value="2"/>
</dbReference>
<dbReference type="InterPro" id="IPR016036">
    <property type="entry name" value="Malonyl_transacylase_ACP-bd"/>
</dbReference>
<accession>A0AAD9S1X9</accession>